<reference evidence="1" key="1">
    <citation type="submission" date="2021-03" db="EMBL/GenBank/DDBJ databases">
        <authorList>
            <person name="Wang G."/>
        </authorList>
    </citation>
    <scope>NUCLEOTIDE SEQUENCE</scope>
    <source>
        <strain evidence="1">KCTC 12899</strain>
    </source>
</reference>
<name>A0A8J7U1H6_9BACT</name>
<proteinExistence type="predicted"/>
<comment type="caution">
    <text evidence="1">The sequence shown here is derived from an EMBL/GenBank/DDBJ whole genome shotgun (WGS) entry which is preliminary data.</text>
</comment>
<accession>A0A8J7U1H6</accession>
<dbReference type="RefSeq" id="WP_207857841.1">
    <property type="nucleotide sequence ID" value="NZ_JAFREP010000005.1"/>
</dbReference>
<evidence type="ECO:0000313" key="1">
    <source>
        <dbReference type="EMBL" id="MBO1318198.1"/>
    </source>
</evidence>
<evidence type="ECO:0008006" key="3">
    <source>
        <dbReference type="Google" id="ProtNLM"/>
    </source>
</evidence>
<sequence>MNVKQPNANQHDANISMVKKPYEKPVMVCRGDVAELTLSGFNAGSDSKATGDFVIAS</sequence>
<organism evidence="1 2">
    <name type="scientific">Acanthopleuribacter pedis</name>
    <dbReference type="NCBI Taxonomy" id="442870"/>
    <lineage>
        <taxon>Bacteria</taxon>
        <taxon>Pseudomonadati</taxon>
        <taxon>Acidobacteriota</taxon>
        <taxon>Holophagae</taxon>
        <taxon>Acanthopleuribacterales</taxon>
        <taxon>Acanthopleuribacteraceae</taxon>
        <taxon>Acanthopleuribacter</taxon>
    </lineage>
</organism>
<protein>
    <recommendedName>
        <fullName evidence="3">Lasso RiPP family leader peptide-containing protein</fullName>
    </recommendedName>
</protein>
<gene>
    <name evidence="1" type="ORF">J3U88_07015</name>
</gene>
<dbReference type="Proteomes" id="UP000664417">
    <property type="component" value="Unassembled WGS sequence"/>
</dbReference>
<evidence type="ECO:0000313" key="2">
    <source>
        <dbReference type="Proteomes" id="UP000664417"/>
    </source>
</evidence>
<keyword evidence="2" id="KW-1185">Reference proteome</keyword>
<dbReference type="EMBL" id="JAFREP010000005">
    <property type="protein sequence ID" value="MBO1318198.1"/>
    <property type="molecule type" value="Genomic_DNA"/>
</dbReference>
<dbReference type="AlphaFoldDB" id="A0A8J7U1H6"/>